<evidence type="ECO:0000313" key="2">
    <source>
        <dbReference type="EMBL" id="CAG6545324.1"/>
    </source>
</evidence>
<protein>
    <submittedName>
        <fullName evidence="2">(northern house mosquito) hypothetical protein</fullName>
    </submittedName>
</protein>
<dbReference type="EMBL" id="HBUE01338574">
    <property type="protein sequence ID" value="CAG6597463.1"/>
    <property type="molecule type" value="Transcribed_RNA"/>
</dbReference>
<dbReference type="AlphaFoldDB" id="A0A8D8I143"/>
<evidence type="ECO:0000256" key="1">
    <source>
        <dbReference type="SAM" id="MobiDB-lite"/>
    </source>
</evidence>
<dbReference type="EMBL" id="HBUE01231772">
    <property type="protein sequence ID" value="CAG6545324.1"/>
    <property type="molecule type" value="Transcribed_RNA"/>
</dbReference>
<organism evidence="2">
    <name type="scientific">Culex pipiens</name>
    <name type="common">House mosquito</name>
    <dbReference type="NCBI Taxonomy" id="7175"/>
    <lineage>
        <taxon>Eukaryota</taxon>
        <taxon>Metazoa</taxon>
        <taxon>Ecdysozoa</taxon>
        <taxon>Arthropoda</taxon>
        <taxon>Hexapoda</taxon>
        <taxon>Insecta</taxon>
        <taxon>Pterygota</taxon>
        <taxon>Neoptera</taxon>
        <taxon>Endopterygota</taxon>
        <taxon>Diptera</taxon>
        <taxon>Nematocera</taxon>
        <taxon>Culicoidea</taxon>
        <taxon>Culicidae</taxon>
        <taxon>Culicinae</taxon>
        <taxon>Culicini</taxon>
        <taxon>Culex</taxon>
        <taxon>Culex</taxon>
    </lineage>
</organism>
<feature type="compositionally biased region" description="Basic residues" evidence="1">
    <location>
        <begin position="1"/>
        <end position="26"/>
    </location>
</feature>
<accession>A0A8D8I143</accession>
<feature type="region of interest" description="Disordered" evidence="1">
    <location>
        <begin position="1"/>
        <end position="41"/>
    </location>
</feature>
<sequence length="131" mass="15984">MKNQPRRMRPTKPRTKRRRRKRRKRLMISQKTRMSRSLKRSQLIRKLSAQKTTKKRNRILLRKNPKRKTRANSMTSWRSMVVRQWKQPITLLKVARNGSFKAVTIHFLSRRKRRDLISTTSTGHRKDRRPT</sequence>
<name>A0A8D8I143_CULPI</name>
<proteinExistence type="predicted"/>
<reference evidence="2" key="1">
    <citation type="submission" date="2021-05" db="EMBL/GenBank/DDBJ databases">
        <authorList>
            <person name="Alioto T."/>
            <person name="Alioto T."/>
            <person name="Gomez Garrido J."/>
        </authorList>
    </citation>
    <scope>NUCLEOTIDE SEQUENCE</scope>
</reference>